<evidence type="ECO:0000256" key="3">
    <source>
        <dbReference type="ARBA" id="ARBA00023163"/>
    </source>
</evidence>
<evidence type="ECO:0000313" key="6">
    <source>
        <dbReference type="EMBL" id="TWS23253.1"/>
    </source>
</evidence>
<keyword evidence="3" id="KW-0804">Transcription</keyword>
<proteinExistence type="predicted"/>
<sequence>MSTPQPSTDVRETLVSLAHRIVDSDGVDKLTVRRLAAEAGVSTMAVYTRFGSVGAVAAAVRERGFGEFADLMESVGETADPLADLYLQGLLYLRFAAAHPHLYSLMFQYTSPEWAAGQRAELVQNAAPAETEEGARAFGAMRRRVARAYPGGDTAITGVRAGEAWASTHGIAMLAMARLLAPEALDAVTESMMVALSVGHGARHADAADAFSRARGRLDPR</sequence>
<gene>
    <name evidence="6" type="ORF">FK268_13140</name>
</gene>
<organism evidence="6 7">
    <name type="scientific">Tsukamurella sputi</name>
    <dbReference type="NCBI Taxonomy" id="2591848"/>
    <lineage>
        <taxon>Bacteria</taxon>
        <taxon>Bacillati</taxon>
        <taxon>Actinomycetota</taxon>
        <taxon>Actinomycetes</taxon>
        <taxon>Mycobacteriales</taxon>
        <taxon>Tsukamurellaceae</taxon>
        <taxon>Tsukamurella</taxon>
    </lineage>
</organism>
<evidence type="ECO:0000313" key="7">
    <source>
        <dbReference type="Proteomes" id="UP000319792"/>
    </source>
</evidence>
<reference evidence="6 7" key="1">
    <citation type="submission" date="2019-06" db="EMBL/GenBank/DDBJ databases">
        <authorList>
            <person name="Teng J.L.L."/>
            <person name="Lee H.H."/>
            <person name="Lau S.K.P."/>
            <person name="Woo P.C.Y."/>
        </authorList>
    </citation>
    <scope>NUCLEOTIDE SEQUENCE [LARGE SCALE GENOMIC DNA]</scope>
    <source>
        <strain evidence="6 7">HKU70</strain>
    </source>
</reference>
<feature type="domain" description="HTH tetR-type" evidence="5">
    <location>
        <begin position="8"/>
        <end position="68"/>
    </location>
</feature>
<accession>A0A5C5RLA2</accession>
<dbReference type="Pfam" id="PF13305">
    <property type="entry name" value="TetR_C_33"/>
    <property type="match status" value="1"/>
</dbReference>
<dbReference type="Proteomes" id="UP000319792">
    <property type="component" value="Unassembled WGS sequence"/>
</dbReference>
<dbReference type="InterPro" id="IPR025996">
    <property type="entry name" value="MT1864/Rv1816-like_C"/>
</dbReference>
<dbReference type="AlphaFoldDB" id="A0A5C5RLA2"/>
<feature type="DNA-binding region" description="H-T-H motif" evidence="4">
    <location>
        <begin position="31"/>
        <end position="50"/>
    </location>
</feature>
<dbReference type="PROSITE" id="PS50977">
    <property type="entry name" value="HTH_TETR_2"/>
    <property type="match status" value="1"/>
</dbReference>
<evidence type="ECO:0000259" key="5">
    <source>
        <dbReference type="PROSITE" id="PS50977"/>
    </source>
</evidence>
<dbReference type="InterPro" id="IPR036271">
    <property type="entry name" value="Tet_transcr_reg_TetR-rel_C_sf"/>
</dbReference>
<reference evidence="6 7" key="2">
    <citation type="submission" date="2019-08" db="EMBL/GenBank/DDBJ databases">
        <title>Tsukamurella conjunctivitidis sp. nov., Tsukamurella assacharolytica sp. nov. and Tsukamurella sputae sp. nov. isolated from patients with conjunctivitis, bacteraemia (lymphoma) and respiratory infection (sputum) in Hong Kong.</title>
        <authorList>
            <person name="Fok K.M.N."/>
            <person name="Fong J.Y.H."/>
        </authorList>
    </citation>
    <scope>NUCLEOTIDE SEQUENCE [LARGE SCALE GENOMIC DNA]</scope>
    <source>
        <strain evidence="6 7">HKU70</strain>
    </source>
</reference>
<protein>
    <submittedName>
        <fullName evidence="6">TetR/AcrR family transcriptional regulator</fullName>
    </submittedName>
</protein>
<keyword evidence="1" id="KW-0805">Transcription regulation</keyword>
<evidence type="ECO:0000256" key="1">
    <source>
        <dbReference type="ARBA" id="ARBA00023015"/>
    </source>
</evidence>
<name>A0A5C5RLA2_9ACTN</name>
<dbReference type="InterPro" id="IPR009057">
    <property type="entry name" value="Homeodomain-like_sf"/>
</dbReference>
<dbReference type="Pfam" id="PF00440">
    <property type="entry name" value="TetR_N"/>
    <property type="match status" value="1"/>
</dbReference>
<keyword evidence="2 4" id="KW-0238">DNA-binding</keyword>
<dbReference type="OrthoDB" id="4709966at2"/>
<dbReference type="Gene3D" id="1.10.357.10">
    <property type="entry name" value="Tetracycline Repressor, domain 2"/>
    <property type="match status" value="1"/>
</dbReference>
<keyword evidence="7" id="KW-1185">Reference proteome</keyword>
<dbReference type="GO" id="GO:0003677">
    <property type="term" value="F:DNA binding"/>
    <property type="evidence" value="ECO:0007669"/>
    <property type="project" value="UniProtKB-UniRule"/>
</dbReference>
<dbReference type="RefSeq" id="WP_146434741.1">
    <property type="nucleotide sequence ID" value="NZ_VIGV01000004.1"/>
</dbReference>
<dbReference type="SUPFAM" id="SSF48498">
    <property type="entry name" value="Tetracyclin repressor-like, C-terminal domain"/>
    <property type="match status" value="1"/>
</dbReference>
<dbReference type="EMBL" id="VIGV01000004">
    <property type="protein sequence ID" value="TWS23253.1"/>
    <property type="molecule type" value="Genomic_DNA"/>
</dbReference>
<dbReference type="SUPFAM" id="SSF46689">
    <property type="entry name" value="Homeodomain-like"/>
    <property type="match status" value="1"/>
</dbReference>
<evidence type="ECO:0000256" key="4">
    <source>
        <dbReference type="PROSITE-ProRule" id="PRU00335"/>
    </source>
</evidence>
<comment type="caution">
    <text evidence="6">The sequence shown here is derived from an EMBL/GenBank/DDBJ whole genome shotgun (WGS) entry which is preliminary data.</text>
</comment>
<dbReference type="InterPro" id="IPR001647">
    <property type="entry name" value="HTH_TetR"/>
</dbReference>
<evidence type="ECO:0000256" key="2">
    <source>
        <dbReference type="ARBA" id="ARBA00023125"/>
    </source>
</evidence>